<evidence type="ECO:0000259" key="6">
    <source>
        <dbReference type="Pfam" id="PF00593"/>
    </source>
</evidence>
<dbReference type="InterPro" id="IPR037066">
    <property type="entry name" value="Plug_dom_sf"/>
</dbReference>
<keyword evidence="4" id="KW-0798">TonB box</keyword>
<gene>
    <name evidence="8" type="ORF">IFO69_18780</name>
</gene>
<dbReference type="PANTHER" id="PTHR40980">
    <property type="entry name" value="PLUG DOMAIN-CONTAINING PROTEIN"/>
    <property type="match status" value="1"/>
</dbReference>
<evidence type="ECO:0000256" key="3">
    <source>
        <dbReference type="ARBA" id="ARBA00023237"/>
    </source>
</evidence>
<name>A0ABR9AT66_9BACT</name>
<keyword evidence="8" id="KW-0675">Receptor</keyword>
<comment type="caution">
    <text evidence="8">The sequence shown here is derived from an EMBL/GenBank/DDBJ whole genome shotgun (WGS) entry which is preliminary data.</text>
</comment>
<dbReference type="Proteomes" id="UP000647133">
    <property type="component" value="Unassembled WGS sequence"/>
</dbReference>
<evidence type="ECO:0000256" key="1">
    <source>
        <dbReference type="ARBA" id="ARBA00004442"/>
    </source>
</evidence>
<dbReference type="InterPro" id="IPR000531">
    <property type="entry name" value="Beta-barrel_TonB"/>
</dbReference>
<feature type="signal peptide" evidence="5">
    <location>
        <begin position="1"/>
        <end position="20"/>
    </location>
</feature>
<feature type="domain" description="TonB-dependent receptor-like beta-barrel" evidence="6">
    <location>
        <begin position="464"/>
        <end position="914"/>
    </location>
</feature>
<evidence type="ECO:0000313" key="9">
    <source>
        <dbReference type="Proteomes" id="UP000647133"/>
    </source>
</evidence>
<feature type="domain" description="TonB-dependent receptor plug" evidence="7">
    <location>
        <begin position="128"/>
        <end position="232"/>
    </location>
</feature>
<protein>
    <submittedName>
        <fullName evidence="8">TonB-dependent receptor</fullName>
    </submittedName>
</protein>
<dbReference type="InterPro" id="IPR012910">
    <property type="entry name" value="Plug_dom"/>
</dbReference>
<dbReference type="Gene3D" id="2.40.170.20">
    <property type="entry name" value="TonB-dependent receptor, beta-barrel domain"/>
    <property type="match status" value="1"/>
</dbReference>
<keyword evidence="3" id="KW-0998">Cell outer membrane</keyword>
<sequence>MPIRLLLMALFLLTAQLSFGQSMSITGTVVDPNGSLPGAMVYLKGTQTGGTSDISGNFQILNHHSGDQILVISFIGYNAKEIPLSIEAGKDINLGLIEMEEESTGLSEVVVKGTYYPSQMRAISMKKSSNAISEVLAADAIGKLPDRNAAEAVQRMQGVSIERDMGEGRRVIVRGAPTHWTSITLNGNRLPSAGGASDERYTQLDVFPSELIQYVQLNKALTPDIDGDAIGGSMNFITKSSPSDQLISATVAGGYNTNAKSPSYNTSLIYGDRIGEKFGFIASAVIWDRTAGTDRYGIGYNFSNPDPVQSFSMNNLQLRDYVARRRTAGFNLGMDYDISPNSKIYFKGLYSQYLDQQKVREAYFNFDNNNAQLQARHADYVTNLYSMKAGGEFNISHRLKLDASYQISSSDFKLNSPDNLPEDERGYPIVNFVQPMTYEGLSSDGFKYLAMDSPEGIGGSLDNVPADLGTPLDPNSMRLNQIILQQMDKKETDHTGQFDFTHQTNDKLQLKFGGKLLNKEREFNSSATVKMQGALLGIPNSPDMLFLSDMETESTPYDGTFLNELGDVYDEVNISQITNDQIDAMYTDEFATQNGLITVLAKDAPSNAPQSYTGQEQVISAYAMGSYQVNEKLELIGGIRNEVNHLEFTGARVLTDQDGSTVEEVTSTKDYNAFLPMVHLKMKPNSNTIVRAAYTRTYARPTFNRLNPGVQINNLNQTITEGNTELDPTFSNNYDLAFEYYPEELGIFSAGIFYKDLSNYIYDDQSIEVYNGLNYLRSRPENLESAWLYGIELSYVKRFTNMDNFMKNFGVELNYSYIDSEVEIPTFTEGEQTGSYKTSLPEQANHIGNAIVFYENNKFMARVAGNFKGKYVNAIRSIAGPEHYRWFGNNFTVDFSSSYLLSDNFRLFVELNNITNAPNRYYHGVSDRPEEAAWSGIRGQIGLSFNLR</sequence>
<keyword evidence="2 4" id="KW-0472">Membrane</keyword>
<evidence type="ECO:0000256" key="5">
    <source>
        <dbReference type="SAM" id="SignalP"/>
    </source>
</evidence>
<dbReference type="InterPro" id="IPR036942">
    <property type="entry name" value="Beta-barrel_TonB_sf"/>
</dbReference>
<dbReference type="Pfam" id="PF13715">
    <property type="entry name" value="CarbopepD_reg_2"/>
    <property type="match status" value="1"/>
</dbReference>
<evidence type="ECO:0000259" key="7">
    <source>
        <dbReference type="Pfam" id="PF07715"/>
    </source>
</evidence>
<accession>A0ABR9AT66</accession>
<organism evidence="8 9">
    <name type="scientific">Echinicola arenosa</name>
    <dbReference type="NCBI Taxonomy" id="2774144"/>
    <lineage>
        <taxon>Bacteria</taxon>
        <taxon>Pseudomonadati</taxon>
        <taxon>Bacteroidota</taxon>
        <taxon>Cytophagia</taxon>
        <taxon>Cytophagales</taxon>
        <taxon>Cyclobacteriaceae</taxon>
        <taxon>Echinicola</taxon>
    </lineage>
</organism>
<evidence type="ECO:0000256" key="4">
    <source>
        <dbReference type="RuleBase" id="RU003357"/>
    </source>
</evidence>
<comment type="similarity">
    <text evidence="4">Belongs to the TonB-dependent receptor family.</text>
</comment>
<dbReference type="Pfam" id="PF00593">
    <property type="entry name" value="TonB_dep_Rec_b-barrel"/>
    <property type="match status" value="1"/>
</dbReference>
<proteinExistence type="inferred from homology"/>
<evidence type="ECO:0000313" key="8">
    <source>
        <dbReference type="EMBL" id="MBD8490804.1"/>
    </source>
</evidence>
<keyword evidence="5" id="KW-0732">Signal</keyword>
<dbReference type="InterPro" id="IPR008969">
    <property type="entry name" value="CarboxyPept-like_regulatory"/>
</dbReference>
<evidence type="ECO:0000256" key="2">
    <source>
        <dbReference type="ARBA" id="ARBA00023136"/>
    </source>
</evidence>
<dbReference type="SUPFAM" id="SSF56935">
    <property type="entry name" value="Porins"/>
    <property type="match status" value="1"/>
</dbReference>
<dbReference type="NCBIfam" id="TIGR01782">
    <property type="entry name" value="TonB-Xanth-Caul"/>
    <property type="match status" value="1"/>
</dbReference>
<feature type="chain" id="PRO_5046462480" evidence="5">
    <location>
        <begin position="21"/>
        <end position="948"/>
    </location>
</feature>
<dbReference type="Gene3D" id="2.170.130.10">
    <property type="entry name" value="TonB-dependent receptor, plug domain"/>
    <property type="match status" value="1"/>
</dbReference>
<reference evidence="8 9" key="1">
    <citation type="submission" date="2020-09" db="EMBL/GenBank/DDBJ databases">
        <title>Echinicola sp. CAU 1574 isolated from sand of Sido Beach.</title>
        <authorList>
            <person name="Kim W."/>
        </authorList>
    </citation>
    <scope>NUCLEOTIDE SEQUENCE [LARGE SCALE GENOMIC DNA]</scope>
    <source>
        <strain evidence="8 9">CAU 1574</strain>
    </source>
</reference>
<dbReference type="PANTHER" id="PTHR40980:SF4">
    <property type="entry name" value="TONB-DEPENDENT RECEPTOR-LIKE BETA-BARREL DOMAIN-CONTAINING PROTEIN"/>
    <property type="match status" value="1"/>
</dbReference>
<dbReference type="EMBL" id="JACYTQ010000008">
    <property type="protein sequence ID" value="MBD8490804.1"/>
    <property type="molecule type" value="Genomic_DNA"/>
</dbReference>
<dbReference type="InterPro" id="IPR010104">
    <property type="entry name" value="TonB_rcpt_bac"/>
</dbReference>
<dbReference type="SUPFAM" id="SSF49464">
    <property type="entry name" value="Carboxypeptidase regulatory domain-like"/>
    <property type="match status" value="1"/>
</dbReference>
<keyword evidence="9" id="KW-1185">Reference proteome</keyword>
<dbReference type="Pfam" id="PF07715">
    <property type="entry name" value="Plug"/>
    <property type="match status" value="1"/>
</dbReference>
<dbReference type="Gene3D" id="2.60.40.1120">
    <property type="entry name" value="Carboxypeptidase-like, regulatory domain"/>
    <property type="match status" value="1"/>
</dbReference>
<comment type="subcellular location">
    <subcellularLocation>
        <location evidence="1 4">Cell outer membrane</location>
    </subcellularLocation>
</comment>